<evidence type="ECO:0000259" key="1">
    <source>
        <dbReference type="Pfam" id="PF22905"/>
    </source>
</evidence>
<sequence>MVQLQNIDLGKLIAAAGGDPWQINASLQSGRPAQIAELGQAFHNAGQCTAEADNAFVEAYRRFESSWNRDNGDHPINDSAEVQRTIRSLRGQAAQLPKIAVDLENIAASLAEAQRTCGVLISTLEAQLTDIDRRIGAAEELDRTGNLSAADQEAVDQLINSLELQAIDDTKSTLAQLQSIRAGYSDYLQKSLTNLRTDGYDPTAIQGLDADKTKDQVPDGIPPSGLEAGELADIKRVTNQAVVDQMAKVRAAQKAIDHALATAYTKGQGSPEGQAALARLPELKKNLADALNDLGKLPDYNNVDPTTVHTSPDGHFVFGYTADGQPMQVTGQLKNGTGEIFDQGTGTYYTFQGGKLVGTRTLDPGRAEATDEPLLTAVTLAVGAPELKAGGEAAWQGLKTLFTGEGLSSGVGITSDNVLPRAFAAAETRAAAAAQSLATDHPLPLSPTAAVDHPVPLVTGEHSIPPGTNDHIPAEHLAPAVVDSPPPVPIESGRPEFNLDNPLDLMTPELRALSEQHLTGSGETVIGPFTPEGGGLSYIQVADQRGASYFDIGDAWNAATPTERLAANQHVLDVAIANRDTITLSVPFGKIDPNSFTAAEIRYFEAHGYQRVGNNILTPSTGGTTR</sequence>
<reference evidence="2 3" key="1">
    <citation type="submission" date="2019-12" db="EMBL/GenBank/DDBJ databases">
        <title>Complete genome sequence of Mycolicibacterium xenopi str. JCM15661T.</title>
        <authorList>
            <person name="Yoshida M."/>
            <person name="Fukano H."/>
            <person name="Asakura T."/>
            <person name="Hoshino Y."/>
        </authorList>
    </citation>
    <scope>NUCLEOTIDE SEQUENCE [LARGE SCALE GENOMIC DNA]</scope>
    <source>
        <strain evidence="2 3">JCM 15661T</strain>
    </source>
</reference>
<organism evidence="2 3">
    <name type="scientific">Mycobacterium xenopi</name>
    <dbReference type="NCBI Taxonomy" id="1789"/>
    <lineage>
        <taxon>Bacteria</taxon>
        <taxon>Bacillati</taxon>
        <taxon>Actinomycetota</taxon>
        <taxon>Actinomycetes</taxon>
        <taxon>Mycobacteriales</taxon>
        <taxon>Mycobacteriaceae</taxon>
        <taxon>Mycobacterium</taxon>
    </lineage>
</organism>
<evidence type="ECO:0000313" key="3">
    <source>
        <dbReference type="Proteomes" id="UP000464624"/>
    </source>
</evidence>
<protein>
    <recommendedName>
        <fullName evidence="1">Predicted hydrolase N-terminal domain-containing protein</fullName>
    </recommendedName>
</protein>
<dbReference type="InterPro" id="IPR054469">
    <property type="entry name" value="Pred_hydrolase_N"/>
</dbReference>
<dbReference type="AlphaFoldDB" id="A0AAD1M315"/>
<proteinExistence type="predicted"/>
<dbReference type="EMBL" id="AP022314">
    <property type="protein sequence ID" value="BBU24744.1"/>
    <property type="molecule type" value="Genomic_DNA"/>
</dbReference>
<feature type="domain" description="Predicted hydrolase N-terminal" evidence="1">
    <location>
        <begin position="3"/>
        <end position="196"/>
    </location>
</feature>
<gene>
    <name evidence="2" type="ORF">MYXE_45340</name>
</gene>
<name>A0AAD1M315_MYCXE</name>
<accession>A0AAD1M315</accession>
<evidence type="ECO:0000313" key="2">
    <source>
        <dbReference type="EMBL" id="BBU24744.1"/>
    </source>
</evidence>
<dbReference type="Proteomes" id="UP000464624">
    <property type="component" value="Chromosome"/>
</dbReference>
<dbReference type="KEGG" id="mxe:MYXE_45340"/>
<dbReference type="Pfam" id="PF22905">
    <property type="entry name" value="Hydro_N_hd"/>
    <property type="match status" value="1"/>
</dbReference>
<dbReference type="RefSeq" id="WP_112650214.1">
    <property type="nucleotide sequence ID" value="NZ_AP022314.1"/>
</dbReference>